<dbReference type="EMBL" id="CP130953">
    <property type="protein sequence ID" value="WLF45701.1"/>
    <property type="molecule type" value="Genomic_DNA"/>
</dbReference>
<evidence type="ECO:0000313" key="1">
    <source>
        <dbReference type="EMBL" id="MCZ4583098.1"/>
    </source>
</evidence>
<reference evidence="1" key="1">
    <citation type="submission" date="2022-12" db="EMBL/GenBank/DDBJ databases">
        <authorList>
            <person name="Krivoruchko A.V."/>
            <person name="Elkin A."/>
        </authorList>
    </citation>
    <scope>NUCLEOTIDE SEQUENCE</scope>
    <source>
        <strain evidence="1">IEGM 249</strain>
    </source>
</reference>
<evidence type="ECO:0000313" key="4">
    <source>
        <dbReference type="Proteomes" id="UP001231166"/>
    </source>
</evidence>
<evidence type="ECO:0000313" key="2">
    <source>
        <dbReference type="EMBL" id="WLF45701.1"/>
    </source>
</evidence>
<evidence type="ECO:0008006" key="5">
    <source>
        <dbReference type="Google" id="ProtNLM"/>
    </source>
</evidence>
<organism evidence="2 4">
    <name type="scientific">Rhodococcus opacus</name>
    <name type="common">Nocardia opaca</name>
    <dbReference type="NCBI Taxonomy" id="37919"/>
    <lineage>
        <taxon>Bacteria</taxon>
        <taxon>Bacillati</taxon>
        <taxon>Actinomycetota</taxon>
        <taxon>Actinomycetes</taxon>
        <taxon>Mycobacteriales</taxon>
        <taxon>Nocardiaceae</taxon>
        <taxon>Rhodococcus</taxon>
    </lineage>
</organism>
<proteinExistence type="predicted"/>
<keyword evidence="3" id="KW-1185">Reference proteome</keyword>
<protein>
    <recommendedName>
        <fullName evidence="5">WXG100 family type VII secretion target</fullName>
    </recommendedName>
</protein>
<dbReference type="Proteomes" id="UP001066327">
    <property type="component" value="Unassembled WGS sequence"/>
</dbReference>
<sequence>MSSNPVDALTEPDGSDPVPDMLENAVGLSFLSPSFYIQQFCTSVIKSNPWDWAAEQLSGDWDGVKRAGNSVQNLADYNDHFSAAIHESLRGVEPWRGIAADNARGYFQKFGDAVGSQASPLRSIAEQIDQISLAMYELSKAVGDALSAITDMAIIALIEIAAAEALTLTGVGVVGSGAAMGAATLQVLMILEKWSEVLQYWTTTWSVVQALMSGITGSLAGSEFIDLPSLPETSYDHPGA</sequence>
<accession>A0AAX3Y9I3</accession>
<evidence type="ECO:0000313" key="3">
    <source>
        <dbReference type="Proteomes" id="UP001066327"/>
    </source>
</evidence>
<dbReference type="EMBL" id="JAPWIS010000002">
    <property type="protein sequence ID" value="MCZ4583098.1"/>
    <property type="molecule type" value="Genomic_DNA"/>
</dbReference>
<dbReference type="InterPro" id="IPR036689">
    <property type="entry name" value="ESAT-6-like_sf"/>
</dbReference>
<name>A0AAX3Y9I3_RHOOP</name>
<dbReference type="AlphaFoldDB" id="A0AAX3Y9I3"/>
<gene>
    <name evidence="1" type="ORF">O4328_05230</name>
    <name evidence="2" type="ORF">Q5707_27960</name>
</gene>
<dbReference type="Proteomes" id="UP001231166">
    <property type="component" value="Chromosome"/>
</dbReference>
<dbReference type="RefSeq" id="WP_269590940.1">
    <property type="nucleotide sequence ID" value="NZ_CP130953.1"/>
</dbReference>
<dbReference type="SUPFAM" id="SSF140453">
    <property type="entry name" value="EsxAB dimer-like"/>
    <property type="match status" value="1"/>
</dbReference>
<reference evidence="2" key="2">
    <citation type="submission" date="2023-07" db="EMBL/GenBank/DDBJ databases">
        <title>Genomic analysis of Rhodococcus opacus VOC-14 with glycol ethers degradation activity.</title>
        <authorList>
            <person name="Narkevich D.A."/>
            <person name="Hlushen A.M."/>
            <person name="Akhremchuk A.E."/>
            <person name="Sikolenko M.A."/>
            <person name="Valentovich L.N."/>
        </authorList>
    </citation>
    <scope>NUCLEOTIDE SEQUENCE</scope>
    <source>
        <strain evidence="2">VOC-14</strain>
    </source>
</reference>